<evidence type="ECO:0000256" key="3">
    <source>
        <dbReference type="ARBA" id="ARBA00022553"/>
    </source>
</evidence>
<keyword evidence="23" id="KW-1185">Reference proteome</keyword>
<evidence type="ECO:0000256" key="1">
    <source>
        <dbReference type="ARBA" id="ARBA00012513"/>
    </source>
</evidence>
<keyword evidence="2" id="KW-0723">Serine/threonine-protein kinase</keyword>
<proteinExistence type="inferred from homology"/>
<keyword evidence="3" id="KW-0597">Phosphoprotein</keyword>
<dbReference type="Gene3D" id="3.30.200.20">
    <property type="entry name" value="Phosphorylase Kinase, domain 1"/>
    <property type="match status" value="1"/>
</dbReference>
<name>A0AAV6FN27_9TELE</name>
<dbReference type="InterPro" id="IPR011009">
    <property type="entry name" value="Kinase-like_dom_sf"/>
</dbReference>
<organism evidence="22 23">
    <name type="scientific">Alosa alosa</name>
    <name type="common">allis shad</name>
    <dbReference type="NCBI Taxonomy" id="278164"/>
    <lineage>
        <taxon>Eukaryota</taxon>
        <taxon>Metazoa</taxon>
        <taxon>Chordata</taxon>
        <taxon>Craniata</taxon>
        <taxon>Vertebrata</taxon>
        <taxon>Euteleostomi</taxon>
        <taxon>Actinopterygii</taxon>
        <taxon>Neopterygii</taxon>
        <taxon>Teleostei</taxon>
        <taxon>Clupei</taxon>
        <taxon>Clupeiformes</taxon>
        <taxon>Clupeoidei</taxon>
        <taxon>Clupeidae</taxon>
        <taxon>Alosa</taxon>
    </lineage>
</organism>
<comment type="caution">
    <text evidence="22">The sequence shown here is derived from an EMBL/GenBank/DDBJ whole genome shotgun (WGS) entry which is preliminary data.</text>
</comment>
<keyword evidence="5" id="KW-0677">Repeat</keyword>
<keyword evidence="11" id="KW-0652">Protein synthesis inhibitor</keyword>
<dbReference type="SMART" id="SM00220">
    <property type="entry name" value="S_TKc"/>
    <property type="match status" value="1"/>
</dbReference>
<evidence type="ECO:0000313" key="23">
    <source>
        <dbReference type="Proteomes" id="UP000823561"/>
    </source>
</evidence>
<dbReference type="InterPro" id="IPR054521">
    <property type="entry name" value="HRI2_3H"/>
</dbReference>
<keyword evidence="7" id="KW-0418">Kinase</keyword>
<evidence type="ECO:0000256" key="16">
    <source>
        <dbReference type="ARBA" id="ARBA00046654"/>
    </source>
</evidence>
<evidence type="ECO:0000256" key="9">
    <source>
        <dbReference type="ARBA" id="ARBA00022843"/>
    </source>
</evidence>
<evidence type="ECO:0000256" key="12">
    <source>
        <dbReference type="ARBA" id="ARBA00037982"/>
    </source>
</evidence>
<evidence type="ECO:0000256" key="8">
    <source>
        <dbReference type="ARBA" id="ARBA00022840"/>
    </source>
</evidence>
<sequence length="700" mass="78660">MLCGGPYSHIVYESNSMFNRRGKFVNVNNIAEHSSSDNGRTTANPFFQRTLRTCSRIQEANPLCLTDDDDDEDVQFDTSDSENNCEVLLAGKQYTSIQEFTSAIPNHLLLGSLLEHLCLVYERDPTRSRMLFKVIGQRLAGMNLLSPLAISDEFSTVRLQHNRAFTELLRAATSSLFPQDCKHLSTDPQSNLLRPKDGLFQAQTSRYLSEFEEISALGKGSYGKVFKVTNKLDGQCYAVKKILIRNVSRDDCMKVLREVKVLSSLQHPNIVGYHTAWMEHVQPGTDSKLPKEARLKPALPALERPSLRYPEDSSGSSNGSSIVFESSGCPRDFMPDDTHTSGSISQIDGPTGGESSKVVCPKVTRYPDHFVPCVYLGQPASTAAAFPVMAAAPSCWDSSVLSEEDFSGHRVERNNNSYIDVDSSQQWAESQPREVQFHLMLYIQMQLCERSLKDWIQEKNSKPIEELTYVTNAHRSMATEQLFHILRKILEGVQYIHSRGIMHRDLKPRNIFLHGHDSHVRIGDFGLACKDIILDDNETLPTTSCNGSTHTTGVGTFVYAAPEQLEGSHYDSKSDMYSIGVIAVELFQPFGTEMERAHKLGELRQGKIPETLSQKWPVLTKYIQLLTSQDPSERPSATQLLESELFSTKDKVIHSLMRKIDEQEEEINELRRRISELQGSQNNVQQMENTESPSASLPPS</sequence>
<evidence type="ECO:0000256" key="4">
    <source>
        <dbReference type="ARBA" id="ARBA00022679"/>
    </source>
</evidence>
<evidence type="ECO:0000256" key="5">
    <source>
        <dbReference type="ARBA" id="ARBA00022737"/>
    </source>
</evidence>
<feature type="region of interest" description="Disordered" evidence="20">
    <location>
        <begin position="300"/>
        <end position="321"/>
    </location>
</feature>
<evidence type="ECO:0000256" key="10">
    <source>
        <dbReference type="ARBA" id="ARBA00023157"/>
    </source>
</evidence>
<dbReference type="InterPro" id="IPR050339">
    <property type="entry name" value="CC_SR_Kinase"/>
</dbReference>
<protein>
    <recommendedName>
        <fullName evidence="13">Eukaryotic translation initiation factor 2-alpha kinase 1</fullName>
        <ecNumber evidence="1">2.7.11.1</ecNumber>
    </recommendedName>
    <alternativeName>
        <fullName evidence="15">Heme-regulated eukaryotic initiation factor eIF-2-alpha kinase</fullName>
    </alternativeName>
    <alternativeName>
        <fullName evidence="14">Hemin-sensitive initiation factor 2-alpha kinase</fullName>
    </alternativeName>
</protein>
<dbReference type="EC" id="2.7.11.1" evidence="1"/>
<feature type="region of interest" description="Disordered" evidence="20">
    <location>
        <begin position="334"/>
        <end position="356"/>
    </location>
</feature>
<evidence type="ECO:0000256" key="7">
    <source>
        <dbReference type="ARBA" id="ARBA00022777"/>
    </source>
</evidence>
<accession>A0AAV6FN27</accession>
<dbReference type="GO" id="GO:0005634">
    <property type="term" value="C:nucleus"/>
    <property type="evidence" value="ECO:0007669"/>
    <property type="project" value="TreeGrafter"/>
</dbReference>
<feature type="domain" description="Protein kinase" evidence="21">
    <location>
        <begin position="211"/>
        <end position="646"/>
    </location>
</feature>
<evidence type="ECO:0000313" key="22">
    <source>
        <dbReference type="EMBL" id="KAG5262490.1"/>
    </source>
</evidence>
<evidence type="ECO:0000256" key="2">
    <source>
        <dbReference type="ARBA" id="ARBA00022527"/>
    </source>
</evidence>
<evidence type="ECO:0000256" key="14">
    <source>
        <dbReference type="ARBA" id="ARBA00042456"/>
    </source>
</evidence>
<dbReference type="EMBL" id="JADWDJ010000022">
    <property type="protein sequence ID" value="KAG5262490.1"/>
    <property type="molecule type" value="Genomic_DNA"/>
</dbReference>
<dbReference type="Gene3D" id="1.10.510.10">
    <property type="entry name" value="Transferase(Phosphotransferase) domain 1"/>
    <property type="match status" value="1"/>
</dbReference>
<comment type="catalytic activity">
    <reaction evidence="17">
        <text>L-threonyl-[protein] + ATP = O-phospho-L-threonyl-[protein] + ADP + H(+)</text>
        <dbReference type="Rhea" id="RHEA:46608"/>
        <dbReference type="Rhea" id="RHEA-COMP:11060"/>
        <dbReference type="Rhea" id="RHEA-COMP:11605"/>
        <dbReference type="ChEBI" id="CHEBI:15378"/>
        <dbReference type="ChEBI" id="CHEBI:30013"/>
        <dbReference type="ChEBI" id="CHEBI:30616"/>
        <dbReference type="ChEBI" id="CHEBI:61977"/>
        <dbReference type="ChEBI" id="CHEBI:456216"/>
        <dbReference type="EC" id="2.7.11.1"/>
    </reaction>
    <physiologicalReaction direction="left-to-right" evidence="17">
        <dbReference type="Rhea" id="RHEA:46609"/>
    </physiologicalReaction>
</comment>
<evidence type="ECO:0000256" key="15">
    <source>
        <dbReference type="ARBA" id="ARBA00042914"/>
    </source>
</evidence>
<evidence type="ECO:0000256" key="13">
    <source>
        <dbReference type="ARBA" id="ARBA00040433"/>
    </source>
</evidence>
<dbReference type="PROSITE" id="PS50011">
    <property type="entry name" value="PROTEIN_KINASE_DOM"/>
    <property type="match status" value="1"/>
</dbReference>
<comment type="catalytic activity">
    <reaction evidence="18">
        <text>L-seryl-[protein] + ATP = O-phospho-L-seryl-[protein] + ADP + H(+)</text>
        <dbReference type="Rhea" id="RHEA:17989"/>
        <dbReference type="Rhea" id="RHEA-COMP:9863"/>
        <dbReference type="Rhea" id="RHEA-COMP:11604"/>
        <dbReference type="ChEBI" id="CHEBI:15378"/>
        <dbReference type="ChEBI" id="CHEBI:29999"/>
        <dbReference type="ChEBI" id="CHEBI:30616"/>
        <dbReference type="ChEBI" id="CHEBI:83421"/>
        <dbReference type="ChEBI" id="CHEBI:456216"/>
        <dbReference type="EC" id="2.7.11.1"/>
    </reaction>
    <physiologicalReaction direction="left-to-right" evidence="18">
        <dbReference type="Rhea" id="RHEA:17990"/>
    </physiologicalReaction>
</comment>
<dbReference type="PROSITE" id="PS00108">
    <property type="entry name" value="PROTEIN_KINASE_ST"/>
    <property type="match status" value="1"/>
</dbReference>
<dbReference type="InterPro" id="IPR008271">
    <property type="entry name" value="Ser/Thr_kinase_AS"/>
</dbReference>
<evidence type="ECO:0000256" key="6">
    <source>
        <dbReference type="ARBA" id="ARBA00022741"/>
    </source>
</evidence>
<dbReference type="PANTHER" id="PTHR11042:SF160">
    <property type="entry name" value="EUKARYOTIC TRANSLATION INITIATION FACTOR 2-ALPHA KINASE 1"/>
    <property type="match status" value="1"/>
</dbReference>
<feature type="compositionally biased region" description="Polar residues" evidence="20">
    <location>
        <begin position="677"/>
        <end position="700"/>
    </location>
</feature>
<comment type="subunit">
    <text evidence="16">Synthesized in an inactive form that binds to the N-terminal domain of CDC37. Has to be associated with a multiprotein complex containing Hsp90, CDC37 and PPP5C for maturation and activation by autophosphorylation. The phosphatase PPP5C modulates this activation. Homodimer; homodimerizes in presence of heme, forming a disulfide-linked inactive homodimer. Interacts with DELE1; binds both to full-length DELE1 and processed form of DELE1 (S-DELE1) in response to stress, leading to activate its protein kinase activity and trigger the integrated stress response (ISR).</text>
</comment>
<dbReference type="Proteomes" id="UP000823561">
    <property type="component" value="Chromosome 22"/>
</dbReference>
<evidence type="ECO:0000256" key="11">
    <source>
        <dbReference type="ARBA" id="ARBA00023193"/>
    </source>
</evidence>
<dbReference type="GO" id="GO:0005737">
    <property type="term" value="C:cytoplasm"/>
    <property type="evidence" value="ECO:0007669"/>
    <property type="project" value="TreeGrafter"/>
</dbReference>
<keyword evidence="9" id="KW-0832">Ubl conjugation</keyword>
<keyword evidence="4" id="KW-0808">Transferase</keyword>
<evidence type="ECO:0000256" key="19">
    <source>
        <dbReference type="PROSITE-ProRule" id="PRU10141"/>
    </source>
</evidence>
<dbReference type="AlphaFoldDB" id="A0AAV6FN27"/>
<comment type="similarity">
    <text evidence="12">Belongs to the protein kinase superfamily. Ser/Thr protein kinase family. GCN2 subfamily.</text>
</comment>
<keyword evidence="10" id="KW-1015">Disulfide bond</keyword>
<dbReference type="Pfam" id="PF22949">
    <property type="entry name" value="HRI2_3H"/>
    <property type="match status" value="1"/>
</dbReference>
<dbReference type="Pfam" id="PF00069">
    <property type="entry name" value="Pkinase"/>
    <property type="match status" value="2"/>
</dbReference>
<dbReference type="GO" id="GO:0004694">
    <property type="term" value="F:eukaryotic translation initiation factor 2alpha kinase activity"/>
    <property type="evidence" value="ECO:0007669"/>
    <property type="project" value="TreeGrafter"/>
</dbReference>
<dbReference type="SUPFAM" id="SSF56112">
    <property type="entry name" value="Protein kinase-like (PK-like)"/>
    <property type="match status" value="1"/>
</dbReference>
<evidence type="ECO:0000256" key="18">
    <source>
        <dbReference type="ARBA" id="ARBA00048977"/>
    </source>
</evidence>
<dbReference type="InterPro" id="IPR017441">
    <property type="entry name" value="Protein_kinase_ATP_BS"/>
</dbReference>
<dbReference type="CDD" id="cd14049">
    <property type="entry name" value="STKc_EIF2AK1_HRI"/>
    <property type="match status" value="1"/>
</dbReference>
<reference evidence="22" key="1">
    <citation type="submission" date="2020-10" db="EMBL/GenBank/DDBJ databases">
        <title>Chromosome-scale genome assembly of the Allis shad, Alosa alosa.</title>
        <authorList>
            <person name="Margot Z."/>
            <person name="Christophe K."/>
            <person name="Cabau C."/>
            <person name="Louis A."/>
            <person name="Berthelot C."/>
            <person name="Parey E."/>
            <person name="Roest Crollius H."/>
            <person name="Montfort J."/>
            <person name="Robinson-Rechavi M."/>
            <person name="Bucao C."/>
            <person name="Bouchez O."/>
            <person name="Gislard M."/>
            <person name="Lluch J."/>
            <person name="Milhes M."/>
            <person name="Lampietro C."/>
            <person name="Lopez Roques C."/>
            <person name="Donnadieu C."/>
            <person name="Braasch I."/>
            <person name="Desvignes T."/>
            <person name="Postlethwait J."/>
            <person name="Bobe J."/>
            <person name="Guiguen Y."/>
        </authorList>
    </citation>
    <scope>NUCLEOTIDE SEQUENCE</scope>
    <source>
        <strain evidence="22">M-15738</strain>
        <tissue evidence="22">Blood</tissue>
    </source>
</reference>
<dbReference type="GO" id="GO:0017148">
    <property type="term" value="P:negative regulation of translation"/>
    <property type="evidence" value="ECO:0007669"/>
    <property type="project" value="UniProtKB-KW"/>
</dbReference>
<keyword evidence="6 19" id="KW-0547">Nucleotide-binding</keyword>
<dbReference type="PANTHER" id="PTHR11042">
    <property type="entry name" value="EUKARYOTIC TRANSLATION INITIATION FACTOR 2-ALPHA KINASE EIF2-ALPHA KINASE -RELATED"/>
    <property type="match status" value="1"/>
</dbReference>
<feature type="binding site" evidence="19">
    <location>
        <position position="241"/>
    </location>
    <ligand>
        <name>ATP</name>
        <dbReference type="ChEBI" id="CHEBI:30616"/>
    </ligand>
</feature>
<keyword evidence="8 19" id="KW-0067">ATP-binding</keyword>
<evidence type="ECO:0000256" key="17">
    <source>
        <dbReference type="ARBA" id="ARBA00048659"/>
    </source>
</evidence>
<dbReference type="FunFam" id="1.10.510.10:FF:000375">
    <property type="entry name" value="Putative eukaryotic translation initiation factor 2-alpha kinase 1"/>
    <property type="match status" value="1"/>
</dbReference>
<feature type="region of interest" description="Disordered" evidence="20">
    <location>
        <begin position="675"/>
        <end position="700"/>
    </location>
</feature>
<evidence type="ECO:0000256" key="20">
    <source>
        <dbReference type="SAM" id="MobiDB-lite"/>
    </source>
</evidence>
<gene>
    <name evidence="22" type="ORF">AALO_G00275700</name>
</gene>
<dbReference type="InterPro" id="IPR000719">
    <property type="entry name" value="Prot_kinase_dom"/>
</dbReference>
<dbReference type="GO" id="GO:0005524">
    <property type="term" value="F:ATP binding"/>
    <property type="evidence" value="ECO:0007669"/>
    <property type="project" value="UniProtKB-UniRule"/>
</dbReference>
<evidence type="ECO:0000259" key="21">
    <source>
        <dbReference type="PROSITE" id="PS50011"/>
    </source>
</evidence>
<dbReference type="PROSITE" id="PS00107">
    <property type="entry name" value="PROTEIN_KINASE_ATP"/>
    <property type="match status" value="1"/>
</dbReference>